<feature type="compositionally biased region" description="Basic and acidic residues" evidence="10">
    <location>
        <begin position="86"/>
        <end position="97"/>
    </location>
</feature>
<proteinExistence type="inferred from homology"/>
<evidence type="ECO:0000256" key="9">
    <source>
        <dbReference type="ARBA" id="ARBA00023242"/>
    </source>
</evidence>
<dbReference type="OrthoDB" id="428577at2759"/>
<dbReference type="GO" id="GO:0042790">
    <property type="term" value="P:nucleolar large rRNA transcription by RNA polymerase I"/>
    <property type="evidence" value="ECO:0007669"/>
    <property type="project" value="TreeGrafter"/>
</dbReference>
<keyword evidence="8" id="KW-0804">Transcription</keyword>
<dbReference type="InParanoid" id="A0A1Y2GPY9"/>
<dbReference type="GO" id="GO:0008270">
    <property type="term" value="F:zinc ion binding"/>
    <property type="evidence" value="ECO:0007669"/>
    <property type="project" value="UniProtKB-KW"/>
</dbReference>
<accession>A0A1Y2GPY9</accession>
<dbReference type="InterPro" id="IPR048538">
    <property type="entry name" value="Rrn7_cyclin_C"/>
</dbReference>
<sequence>MEALFIVFVGAHADYLLVQSAQLIFRHQIHDMIHHLGFPPELESVAREYWTLYMSLLTVFQDKWQLSGIKSLSTDTTVNENEMDSDNEHSGTQREQTDVESGQELNPDRFKDKTAAPESRPDQLDTMNEYHDNHDSSEESEIEDDSENDDAVPPSPGVQDEDLPEEENGNDGSKTKYRYYRRSNGLKFSMSYLIAICYISAHHLRIPVVFEDFYRWTRDRKIVYYNAVDTLPKEMGCRLVGEQRILLIPKHRKRDVFESATTRLLEWFRKKFGITPPRANMPPFVFRFIQELMLPVEIYSPAIYQSKRLFATITRLRKATYLPIGHWKMGYNPPVIDPIYAMAIVIIMAKFLFSLDGKSRAVGDPLSWPGSLPREDQWLRMMDIYDSAQAQTTVPVWSGEFEELIQVNPDLYAEYVKNEMRPPSKPKPIISSVLEFFQETTGYPQESEKYSGQDQISPALEAFIKKLYSSAILPDEETSIDPHRPPPLRLGEGFVHYKADHLSNYLGNYGRVLSYGCEVLGIDPNVLQQEISAVEDLLFKNQPKQIRVTAI</sequence>
<dbReference type="GeneID" id="33565755"/>
<dbReference type="PANTHER" id="PTHR31576">
    <property type="entry name" value="TATA BOX-BINDING PROTEIN-ASSOCIATED FACTOR RNA POLYMERASE I SUBUNIT B"/>
    <property type="match status" value="1"/>
</dbReference>
<evidence type="ECO:0000313" key="14">
    <source>
        <dbReference type="Proteomes" id="UP000193648"/>
    </source>
</evidence>
<keyword evidence="6" id="KW-0805">Transcription regulation</keyword>
<dbReference type="AlphaFoldDB" id="A0A1Y2GPY9"/>
<dbReference type="EMBL" id="MCFF01000015">
    <property type="protein sequence ID" value="ORZ18308.1"/>
    <property type="molecule type" value="Genomic_DNA"/>
</dbReference>
<gene>
    <name evidence="13" type="ORF">BCR41DRAFT_352174</name>
</gene>
<reference evidence="13 14" key="1">
    <citation type="submission" date="2016-07" db="EMBL/GenBank/DDBJ databases">
        <title>Pervasive Adenine N6-methylation of Active Genes in Fungi.</title>
        <authorList>
            <consortium name="DOE Joint Genome Institute"/>
            <person name="Mondo S.J."/>
            <person name="Dannebaum R.O."/>
            <person name="Kuo R.C."/>
            <person name="Labutti K."/>
            <person name="Haridas S."/>
            <person name="Kuo A."/>
            <person name="Salamov A."/>
            <person name="Ahrendt S.R."/>
            <person name="Lipzen A."/>
            <person name="Sullivan W."/>
            <person name="Andreopoulos W.B."/>
            <person name="Clum A."/>
            <person name="Lindquist E."/>
            <person name="Daum C."/>
            <person name="Ramamoorthy G.K."/>
            <person name="Gryganskyi A."/>
            <person name="Culley D."/>
            <person name="Magnuson J.K."/>
            <person name="James T.Y."/>
            <person name="O'Malley M.A."/>
            <person name="Stajich J.E."/>
            <person name="Spatafora J.W."/>
            <person name="Visel A."/>
            <person name="Grigoriev I.V."/>
        </authorList>
    </citation>
    <scope>NUCLEOTIDE SEQUENCE [LARGE SCALE GENOMIC DNA]</scope>
    <source>
        <strain evidence="13 14">NRRL 3116</strain>
    </source>
</reference>
<keyword evidence="3" id="KW-0479">Metal-binding</keyword>
<feature type="compositionally biased region" description="Acidic residues" evidence="10">
    <location>
        <begin position="159"/>
        <end position="169"/>
    </location>
</feature>
<dbReference type="STRING" id="64571.A0A1Y2GPY9"/>
<feature type="domain" description="Rrn7/TAF1B N-terminal cyclin" evidence="11">
    <location>
        <begin position="22"/>
        <end position="96"/>
    </location>
</feature>
<keyword evidence="9" id="KW-0539">Nucleus</keyword>
<dbReference type="RefSeq" id="XP_021882103.1">
    <property type="nucleotide sequence ID" value="XM_022023911.1"/>
</dbReference>
<evidence type="ECO:0000259" key="11">
    <source>
        <dbReference type="Pfam" id="PF20644"/>
    </source>
</evidence>
<dbReference type="InterPro" id="IPR048540">
    <property type="entry name" value="Rrn7_cyclin_N"/>
</dbReference>
<evidence type="ECO:0000256" key="3">
    <source>
        <dbReference type="ARBA" id="ARBA00022723"/>
    </source>
</evidence>
<dbReference type="PANTHER" id="PTHR31576:SF2">
    <property type="entry name" value="TATA BOX-BINDING PROTEIN-ASSOCIATED FACTOR RNA POLYMERASE I SUBUNIT B"/>
    <property type="match status" value="1"/>
</dbReference>
<comment type="caution">
    <text evidence="13">The sequence shown here is derived from an EMBL/GenBank/DDBJ whole genome shotgun (WGS) entry which is preliminary data.</text>
</comment>
<evidence type="ECO:0000256" key="2">
    <source>
        <dbReference type="ARBA" id="ARBA00006899"/>
    </source>
</evidence>
<evidence type="ECO:0000256" key="5">
    <source>
        <dbReference type="ARBA" id="ARBA00022833"/>
    </source>
</evidence>
<feature type="domain" description="Rrn7/TAF1B C-terminal cyclin" evidence="12">
    <location>
        <begin position="255"/>
        <end position="363"/>
    </location>
</feature>
<comment type="similarity">
    <text evidence="2">Belongs to the RRN7/TAF1B family.</text>
</comment>
<evidence type="ECO:0000259" key="12">
    <source>
        <dbReference type="Pfam" id="PF20645"/>
    </source>
</evidence>
<dbReference type="GO" id="GO:0070860">
    <property type="term" value="C:RNA polymerase I core factor complex"/>
    <property type="evidence" value="ECO:0007669"/>
    <property type="project" value="InterPro"/>
</dbReference>
<keyword evidence="5" id="KW-0862">Zinc</keyword>
<evidence type="ECO:0000256" key="4">
    <source>
        <dbReference type="ARBA" id="ARBA00022771"/>
    </source>
</evidence>
<feature type="domain" description="Rrn7/TAF1B N-terminal cyclin" evidence="11">
    <location>
        <begin position="166"/>
        <end position="233"/>
    </location>
</feature>
<evidence type="ECO:0000256" key="1">
    <source>
        <dbReference type="ARBA" id="ARBA00004604"/>
    </source>
</evidence>
<keyword evidence="4" id="KW-0863">Zinc-finger</keyword>
<organism evidence="13 14">
    <name type="scientific">Lobosporangium transversale</name>
    <dbReference type="NCBI Taxonomy" id="64571"/>
    <lineage>
        <taxon>Eukaryota</taxon>
        <taxon>Fungi</taxon>
        <taxon>Fungi incertae sedis</taxon>
        <taxon>Mucoromycota</taxon>
        <taxon>Mortierellomycotina</taxon>
        <taxon>Mortierellomycetes</taxon>
        <taxon>Mortierellales</taxon>
        <taxon>Mortierellaceae</taxon>
        <taxon>Lobosporangium</taxon>
    </lineage>
</organism>
<keyword evidence="14" id="KW-1185">Reference proteome</keyword>
<feature type="region of interest" description="Disordered" evidence="10">
    <location>
        <begin position="77"/>
        <end position="176"/>
    </location>
</feature>
<protein>
    <submittedName>
        <fullName evidence="13">Uncharacterized protein</fullName>
    </submittedName>
</protein>
<evidence type="ECO:0000256" key="7">
    <source>
        <dbReference type="ARBA" id="ARBA00023125"/>
    </source>
</evidence>
<dbReference type="Proteomes" id="UP000193648">
    <property type="component" value="Unassembled WGS sequence"/>
</dbReference>
<dbReference type="Pfam" id="PF20644">
    <property type="entry name" value="Rrn7_cyclin_N"/>
    <property type="match status" value="2"/>
</dbReference>
<evidence type="ECO:0000256" key="10">
    <source>
        <dbReference type="SAM" id="MobiDB-lite"/>
    </source>
</evidence>
<comment type="subcellular location">
    <subcellularLocation>
        <location evidence="1">Nucleus</location>
        <location evidence="1">Nucleolus</location>
    </subcellularLocation>
</comment>
<evidence type="ECO:0000256" key="6">
    <source>
        <dbReference type="ARBA" id="ARBA00023015"/>
    </source>
</evidence>
<evidence type="ECO:0000313" key="13">
    <source>
        <dbReference type="EMBL" id="ORZ18308.1"/>
    </source>
</evidence>
<dbReference type="Pfam" id="PF20645">
    <property type="entry name" value="Rrn7_cyclin_C"/>
    <property type="match status" value="1"/>
</dbReference>
<name>A0A1Y2GPY9_9FUNG</name>
<evidence type="ECO:0000256" key="8">
    <source>
        <dbReference type="ARBA" id="ARBA00023163"/>
    </source>
</evidence>
<feature type="compositionally biased region" description="Basic and acidic residues" evidence="10">
    <location>
        <begin position="106"/>
        <end position="137"/>
    </location>
</feature>
<dbReference type="InterPro" id="IPR033599">
    <property type="entry name" value="TAF1B/Rrn7"/>
</dbReference>
<feature type="compositionally biased region" description="Acidic residues" evidence="10">
    <location>
        <begin position="138"/>
        <end position="150"/>
    </location>
</feature>
<dbReference type="GO" id="GO:0001164">
    <property type="term" value="F:RNA polymerase I core promoter sequence-specific DNA binding"/>
    <property type="evidence" value="ECO:0007669"/>
    <property type="project" value="InterPro"/>
</dbReference>
<keyword evidence="7" id="KW-0238">DNA-binding</keyword>